<keyword evidence="1" id="KW-1133">Transmembrane helix</keyword>
<dbReference type="EMBL" id="GBXM01097675">
    <property type="protein sequence ID" value="JAH10902.1"/>
    <property type="molecule type" value="Transcribed_RNA"/>
</dbReference>
<evidence type="ECO:0000313" key="2">
    <source>
        <dbReference type="EMBL" id="JAH10902.1"/>
    </source>
</evidence>
<sequence>MNMSSHPSDKNHIFMIFPFLDERTSSFVVFCFPVIQIFHITFFQKMFSLFNHG</sequence>
<organism evidence="2">
    <name type="scientific">Anguilla anguilla</name>
    <name type="common">European freshwater eel</name>
    <name type="synonym">Muraena anguilla</name>
    <dbReference type="NCBI Taxonomy" id="7936"/>
    <lineage>
        <taxon>Eukaryota</taxon>
        <taxon>Metazoa</taxon>
        <taxon>Chordata</taxon>
        <taxon>Craniata</taxon>
        <taxon>Vertebrata</taxon>
        <taxon>Euteleostomi</taxon>
        <taxon>Actinopterygii</taxon>
        <taxon>Neopterygii</taxon>
        <taxon>Teleostei</taxon>
        <taxon>Anguilliformes</taxon>
        <taxon>Anguillidae</taxon>
        <taxon>Anguilla</taxon>
    </lineage>
</organism>
<reference evidence="2" key="1">
    <citation type="submission" date="2014-11" db="EMBL/GenBank/DDBJ databases">
        <authorList>
            <person name="Amaro Gonzalez C."/>
        </authorList>
    </citation>
    <scope>NUCLEOTIDE SEQUENCE</scope>
</reference>
<feature type="transmembrane region" description="Helical" evidence="1">
    <location>
        <begin position="24"/>
        <end position="43"/>
    </location>
</feature>
<protein>
    <submittedName>
        <fullName evidence="2">Uncharacterized protein</fullName>
    </submittedName>
</protein>
<name>A0A0E9Q313_ANGAN</name>
<dbReference type="AlphaFoldDB" id="A0A0E9Q313"/>
<keyword evidence="1" id="KW-0812">Transmembrane</keyword>
<proteinExistence type="predicted"/>
<accession>A0A0E9Q313</accession>
<keyword evidence="1" id="KW-0472">Membrane</keyword>
<reference evidence="2" key="2">
    <citation type="journal article" date="2015" name="Fish Shellfish Immunol.">
        <title>Early steps in the European eel (Anguilla anguilla)-Vibrio vulnificus interaction in the gills: Role of the RtxA13 toxin.</title>
        <authorList>
            <person name="Callol A."/>
            <person name="Pajuelo D."/>
            <person name="Ebbesson L."/>
            <person name="Teles M."/>
            <person name="MacKenzie S."/>
            <person name="Amaro C."/>
        </authorList>
    </citation>
    <scope>NUCLEOTIDE SEQUENCE</scope>
</reference>
<evidence type="ECO:0000256" key="1">
    <source>
        <dbReference type="SAM" id="Phobius"/>
    </source>
</evidence>